<organism evidence="4 5">
    <name type="scientific">Caulochytrium protostelioides</name>
    <dbReference type="NCBI Taxonomy" id="1555241"/>
    <lineage>
        <taxon>Eukaryota</taxon>
        <taxon>Fungi</taxon>
        <taxon>Fungi incertae sedis</taxon>
        <taxon>Chytridiomycota</taxon>
        <taxon>Chytridiomycota incertae sedis</taxon>
        <taxon>Chytridiomycetes</taxon>
        <taxon>Caulochytriales</taxon>
        <taxon>Caulochytriaceae</taxon>
        <taxon>Caulochytrium</taxon>
    </lineage>
</organism>
<feature type="domain" description="BAP29/BAP31 transmembrane" evidence="3">
    <location>
        <begin position="1"/>
        <end position="141"/>
    </location>
</feature>
<keyword evidence="2" id="KW-0472">Membrane</keyword>
<evidence type="ECO:0000256" key="1">
    <source>
        <dbReference type="SAM" id="MobiDB-lite"/>
    </source>
</evidence>
<proteinExistence type="predicted"/>
<dbReference type="Proteomes" id="UP000274922">
    <property type="component" value="Unassembled WGS sequence"/>
</dbReference>
<feature type="transmembrane region" description="Helical" evidence="2">
    <location>
        <begin position="121"/>
        <end position="138"/>
    </location>
</feature>
<protein>
    <recommendedName>
        <fullName evidence="3">BAP29/BAP31 transmembrane domain-containing protein</fullName>
    </recommendedName>
</protein>
<gene>
    <name evidence="4" type="ORF">CXG81DRAFT_23620</name>
</gene>
<feature type="transmembrane region" description="Helical" evidence="2">
    <location>
        <begin position="50"/>
        <end position="70"/>
    </location>
</feature>
<reference evidence="5" key="1">
    <citation type="journal article" date="2018" name="Nat. Microbiol.">
        <title>Leveraging single-cell genomics to expand the fungal tree of life.</title>
        <authorList>
            <person name="Ahrendt S.R."/>
            <person name="Quandt C.A."/>
            <person name="Ciobanu D."/>
            <person name="Clum A."/>
            <person name="Salamov A."/>
            <person name="Andreopoulos B."/>
            <person name="Cheng J.F."/>
            <person name="Woyke T."/>
            <person name="Pelin A."/>
            <person name="Henrissat B."/>
            <person name="Reynolds N.K."/>
            <person name="Benny G.L."/>
            <person name="Smith M.E."/>
            <person name="James T.Y."/>
            <person name="Grigoriev I.V."/>
        </authorList>
    </citation>
    <scope>NUCLEOTIDE SEQUENCE [LARGE SCALE GENOMIC DNA]</scope>
    <source>
        <strain evidence="5">ATCC 52028</strain>
    </source>
</reference>
<dbReference type="STRING" id="1555241.A0A4P9XE31"/>
<evidence type="ECO:0000259" key="3">
    <source>
        <dbReference type="Pfam" id="PF05529"/>
    </source>
</evidence>
<dbReference type="InterPro" id="IPR040463">
    <property type="entry name" value="BAP29/BAP31_N"/>
</dbReference>
<dbReference type="EMBL" id="ML014118">
    <property type="protein sequence ID" value="RKP03785.1"/>
    <property type="molecule type" value="Genomic_DNA"/>
</dbReference>
<dbReference type="Pfam" id="PF05529">
    <property type="entry name" value="Bap31"/>
    <property type="match status" value="1"/>
</dbReference>
<name>A0A4P9XE31_9FUNG</name>
<feature type="transmembrane region" description="Helical" evidence="2">
    <location>
        <begin position="6"/>
        <end position="29"/>
    </location>
</feature>
<sequence>MALFNLLVFYTLCAEVSVFFLTLVPNEFIPLHYRIATHRAIRRWMANDRVVWIGRMLLLLAGGLFLDTLLRLSRLDAELHHHSFSPAAAGHAGHAAGTVGTTAAVDDLHTKVAKFYAHRNLYLSSFTLVMVIVLWRRFGDMLAILERDATIVRFRDQALAHGLDAGAPIAAPAVGSKRGGGGGGGAAAASGGATASSRLGNLRQRAAAVAAEAAADASAKPGLRTDGMEDAIDHPTPAVGDRAL</sequence>
<keyword evidence="5" id="KW-1185">Reference proteome</keyword>
<dbReference type="AlphaFoldDB" id="A0A4P9XE31"/>
<evidence type="ECO:0000313" key="4">
    <source>
        <dbReference type="EMBL" id="RKP03785.1"/>
    </source>
</evidence>
<feature type="region of interest" description="Disordered" evidence="1">
    <location>
        <begin position="214"/>
        <end position="244"/>
    </location>
</feature>
<dbReference type="OrthoDB" id="435607at2759"/>
<keyword evidence="2" id="KW-0812">Transmembrane</keyword>
<evidence type="ECO:0000313" key="5">
    <source>
        <dbReference type="Proteomes" id="UP000274922"/>
    </source>
</evidence>
<accession>A0A4P9XE31</accession>
<evidence type="ECO:0000256" key="2">
    <source>
        <dbReference type="SAM" id="Phobius"/>
    </source>
</evidence>
<keyword evidence="2" id="KW-1133">Transmembrane helix</keyword>